<keyword evidence="3" id="KW-1185">Reference proteome</keyword>
<sequence length="281" mass="29823">MPSQEDGGKLYPPNPSFYRASDASSSRNTLAESASGSQSSLPSATSLSPSPISESTGRPRSGQMSRPPSSHSRPRVPSASRGQRLSQISDSPTSGSGFTGRSVATSHHGGPPHRPGSSVQIVLPAPLASQAVYAREGQPMYNNPLLARSSVYADQWLTANGSDGCSTSDEAMVMPLTKSRSRSRHRPAASVPNVSQDPVPSSPRTASQHSPASRSRSRLRKQRHEDGAQADVPARYSNLADLAESVYESDGARGRSRRQTQLEIIPSGRISHSSSSNPLDR</sequence>
<evidence type="ECO:0000256" key="1">
    <source>
        <dbReference type="SAM" id="MobiDB-lite"/>
    </source>
</evidence>
<feature type="region of interest" description="Disordered" evidence="1">
    <location>
        <begin position="158"/>
        <end position="281"/>
    </location>
</feature>
<dbReference type="KEGG" id="pco:PHACADRAFT_190023"/>
<dbReference type="AlphaFoldDB" id="K5VD59"/>
<dbReference type="HOGENOM" id="CLU_990813_0_0_1"/>
<dbReference type="OrthoDB" id="3270653at2759"/>
<feature type="compositionally biased region" description="Low complexity" evidence="1">
    <location>
        <begin position="65"/>
        <end position="81"/>
    </location>
</feature>
<dbReference type="GeneID" id="18910656"/>
<protein>
    <submittedName>
        <fullName evidence="2">Uncharacterized protein</fullName>
    </submittedName>
</protein>
<evidence type="ECO:0000313" key="2">
    <source>
        <dbReference type="EMBL" id="EKM60896.1"/>
    </source>
</evidence>
<dbReference type="Proteomes" id="UP000008370">
    <property type="component" value="Unassembled WGS sequence"/>
</dbReference>
<reference evidence="2 3" key="1">
    <citation type="journal article" date="2012" name="BMC Genomics">
        <title>Comparative genomics of the white-rot fungi, Phanerochaete carnosa and P. chrysosporium, to elucidate the genetic basis of the distinct wood types they colonize.</title>
        <authorList>
            <person name="Suzuki H."/>
            <person name="MacDonald J."/>
            <person name="Syed K."/>
            <person name="Salamov A."/>
            <person name="Hori C."/>
            <person name="Aerts A."/>
            <person name="Henrissat B."/>
            <person name="Wiebenga A."/>
            <person name="vanKuyk P.A."/>
            <person name="Barry K."/>
            <person name="Lindquist E."/>
            <person name="LaButti K."/>
            <person name="Lapidus A."/>
            <person name="Lucas S."/>
            <person name="Coutinho P."/>
            <person name="Gong Y."/>
            <person name="Samejima M."/>
            <person name="Mahadevan R."/>
            <person name="Abou-Zaid M."/>
            <person name="de Vries R.P."/>
            <person name="Igarashi K."/>
            <person name="Yadav J.S."/>
            <person name="Grigoriev I.V."/>
            <person name="Master E.R."/>
        </authorList>
    </citation>
    <scope>NUCLEOTIDE SEQUENCE [LARGE SCALE GENOMIC DNA]</scope>
    <source>
        <strain evidence="2 3">HHB-10118-sp</strain>
    </source>
</reference>
<dbReference type="RefSeq" id="XP_007390338.1">
    <property type="nucleotide sequence ID" value="XM_007390276.1"/>
</dbReference>
<feature type="region of interest" description="Disordered" evidence="1">
    <location>
        <begin position="1"/>
        <end position="119"/>
    </location>
</feature>
<organism evidence="2 3">
    <name type="scientific">Phanerochaete carnosa (strain HHB-10118-sp)</name>
    <name type="common">White-rot fungus</name>
    <name type="synonym">Peniophora carnosa</name>
    <dbReference type="NCBI Taxonomy" id="650164"/>
    <lineage>
        <taxon>Eukaryota</taxon>
        <taxon>Fungi</taxon>
        <taxon>Dikarya</taxon>
        <taxon>Basidiomycota</taxon>
        <taxon>Agaricomycotina</taxon>
        <taxon>Agaricomycetes</taxon>
        <taxon>Polyporales</taxon>
        <taxon>Phanerochaetaceae</taxon>
        <taxon>Phanerochaete</taxon>
    </lineage>
</organism>
<feature type="compositionally biased region" description="Polar residues" evidence="1">
    <location>
        <begin position="192"/>
        <end position="214"/>
    </location>
</feature>
<feature type="compositionally biased region" description="Polar residues" evidence="1">
    <location>
        <begin position="158"/>
        <end position="169"/>
    </location>
</feature>
<dbReference type="EMBL" id="JH930468">
    <property type="protein sequence ID" value="EKM60896.1"/>
    <property type="molecule type" value="Genomic_DNA"/>
</dbReference>
<accession>K5VD59</accession>
<name>K5VD59_PHACS</name>
<dbReference type="InParanoid" id="K5VD59"/>
<evidence type="ECO:0000313" key="3">
    <source>
        <dbReference type="Proteomes" id="UP000008370"/>
    </source>
</evidence>
<gene>
    <name evidence="2" type="ORF">PHACADRAFT_190023</name>
</gene>
<feature type="compositionally biased region" description="Low complexity" evidence="1">
    <location>
        <begin position="29"/>
        <end position="56"/>
    </location>
</feature>
<feature type="compositionally biased region" description="Polar residues" evidence="1">
    <location>
        <begin position="83"/>
        <end position="96"/>
    </location>
</feature>
<feature type="compositionally biased region" description="Low complexity" evidence="1">
    <location>
        <begin position="264"/>
        <end position="281"/>
    </location>
</feature>
<proteinExistence type="predicted"/>